<sequence length="103" mass="11468">MAEVLSLQFVLPLLGKALSPDMGVALREDQRVVHKSAGGSISEGPQDNGQFTAARSFHTEWQLYYLQWQQQSGQGNLLVATEEEPIVECDEHGQRLETKRAKS</sequence>
<feature type="chain" id="PRO_5040281926" evidence="1">
    <location>
        <begin position="18"/>
        <end position="103"/>
    </location>
</feature>
<organism evidence="2 3">
    <name type="scientific">Pleuronectes platessa</name>
    <name type="common">European plaice</name>
    <dbReference type="NCBI Taxonomy" id="8262"/>
    <lineage>
        <taxon>Eukaryota</taxon>
        <taxon>Metazoa</taxon>
        <taxon>Chordata</taxon>
        <taxon>Craniata</taxon>
        <taxon>Vertebrata</taxon>
        <taxon>Euteleostomi</taxon>
        <taxon>Actinopterygii</taxon>
        <taxon>Neopterygii</taxon>
        <taxon>Teleostei</taxon>
        <taxon>Neoteleostei</taxon>
        <taxon>Acanthomorphata</taxon>
        <taxon>Carangaria</taxon>
        <taxon>Pleuronectiformes</taxon>
        <taxon>Pleuronectoidei</taxon>
        <taxon>Pleuronectidae</taxon>
        <taxon>Pleuronectes</taxon>
    </lineage>
</organism>
<keyword evidence="1" id="KW-0732">Signal</keyword>
<accession>A0A9N7TI43</accession>
<evidence type="ECO:0000313" key="3">
    <source>
        <dbReference type="Proteomes" id="UP001153269"/>
    </source>
</evidence>
<feature type="signal peptide" evidence="1">
    <location>
        <begin position="1"/>
        <end position="17"/>
    </location>
</feature>
<evidence type="ECO:0000313" key="2">
    <source>
        <dbReference type="EMBL" id="CAB1412388.1"/>
    </source>
</evidence>
<comment type="caution">
    <text evidence="2">The sequence shown here is derived from an EMBL/GenBank/DDBJ whole genome shotgun (WGS) entry which is preliminary data.</text>
</comment>
<dbReference type="EMBL" id="CADEAL010000001">
    <property type="protein sequence ID" value="CAB1412388.1"/>
    <property type="molecule type" value="Genomic_DNA"/>
</dbReference>
<evidence type="ECO:0000256" key="1">
    <source>
        <dbReference type="SAM" id="SignalP"/>
    </source>
</evidence>
<proteinExistence type="predicted"/>
<dbReference type="Proteomes" id="UP001153269">
    <property type="component" value="Unassembled WGS sequence"/>
</dbReference>
<keyword evidence="3" id="KW-1185">Reference proteome</keyword>
<dbReference type="AlphaFoldDB" id="A0A9N7TI43"/>
<gene>
    <name evidence="2" type="ORF">PLEPLA_LOCUS79</name>
</gene>
<name>A0A9N7TI43_PLEPL</name>
<reference evidence="2" key="1">
    <citation type="submission" date="2020-03" db="EMBL/GenBank/DDBJ databases">
        <authorList>
            <person name="Weist P."/>
        </authorList>
    </citation>
    <scope>NUCLEOTIDE SEQUENCE</scope>
</reference>
<protein>
    <submittedName>
        <fullName evidence="2">Uncharacterized protein</fullName>
    </submittedName>
</protein>